<feature type="domain" description="N-acetyltransferase" evidence="1">
    <location>
        <begin position="6"/>
        <end position="153"/>
    </location>
</feature>
<dbReference type="Proteomes" id="UP000594464">
    <property type="component" value="Chromosome"/>
</dbReference>
<dbReference type="KEGG" id="nva:G3M78_03395"/>
<dbReference type="SUPFAM" id="SSF55729">
    <property type="entry name" value="Acyl-CoA N-acyltransferases (Nat)"/>
    <property type="match status" value="1"/>
</dbReference>
<dbReference type="PANTHER" id="PTHR43617">
    <property type="entry name" value="L-AMINO ACID N-ACETYLTRANSFERASE"/>
    <property type="match status" value="1"/>
</dbReference>
<dbReference type="AlphaFoldDB" id="A0A7T0C169"/>
<evidence type="ECO:0000259" key="1">
    <source>
        <dbReference type="PROSITE" id="PS51186"/>
    </source>
</evidence>
<dbReference type="PROSITE" id="PS51186">
    <property type="entry name" value="GNAT"/>
    <property type="match status" value="1"/>
</dbReference>
<accession>A0A7T0C169</accession>
<evidence type="ECO:0000313" key="2">
    <source>
        <dbReference type="EMBL" id="QPJ64492.1"/>
    </source>
</evidence>
<evidence type="ECO:0000313" key="3">
    <source>
        <dbReference type="Proteomes" id="UP000594464"/>
    </source>
</evidence>
<protein>
    <submittedName>
        <fullName evidence="2">GNAT family N-acetyltransferase</fullName>
    </submittedName>
</protein>
<dbReference type="PANTHER" id="PTHR43617:SF20">
    <property type="entry name" value="N-ALPHA-ACETYLTRANSFERASE RIMI"/>
    <property type="match status" value="1"/>
</dbReference>
<dbReference type="Pfam" id="PF00583">
    <property type="entry name" value="Acetyltransf_1"/>
    <property type="match status" value="1"/>
</dbReference>
<sequence>MNENAISIRPAKAQDAEIVALFNQKMAWETEQKKLSEELVKPGSLEGITNPDRCRYFIAEINADIAGQAMVTYEWSDWRNGEFWWLQSVYVAPQYRGRGVFRKILSHIEAQARASKQVCGLRLYVENDNELGQTVYHRLGMSDAGYRVFEKEF</sequence>
<reference evidence="3" key="1">
    <citation type="submission" date="2020-02" db="EMBL/GenBank/DDBJ databases">
        <title>Genomic and physiological characterization of two novel Nitrospinaceae genera.</title>
        <authorList>
            <person name="Mueller A.J."/>
            <person name="Jung M.-Y."/>
            <person name="Strachan C.R."/>
            <person name="Herbold C.W."/>
            <person name="Kirkegaard R.H."/>
            <person name="Daims H."/>
        </authorList>
    </citation>
    <scope>NUCLEOTIDE SEQUENCE [LARGE SCALE GENOMIC DNA]</scope>
</reference>
<organism evidence="2 3">
    <name type="scientific">Candidatus Nitrohelix vancouverensis</name>
    <dbReference type="NCBI Taxonomy" id="2705534"/>
    <lineage>
        <taxon>Bacteria</taxon>
        <taxon>Pseudomonadati</taxon>
        <taxon>Nitrospinota/Tectimicrobiota group</taxon>
        <taxon>Nitrospinota</taxon>
        <taxon>Nitrospinia</taxon>
        <taxon>Nitrospinales</taxon>
        <taxon>Nitrospinaceae</taxon>
        <taxon>Candidatus Nitrohelix</taxon>
    </lineage>
</organism>
<dbReference type="InterPro" id="IPR050276">
    <property type="entry name" value="MshD_Acetyltransferase"/>
</dbReference>
<name>A0A7T0C169_9BACT</name>
<dbReference type="GO" id="GO:0008999">
    <property type="term" value="F:protein-N-terminal-alanine acetyltransferase activity"/>
    <property type="evidence" value="ECO:0007669"/>
    <property type="project" value="TreeGrafter"/>
</dbReference>
<dbReference type="InterPro" id="IPR016181">
    <property type="entry name" value="Acyl_CoA_acyltransferase"/>
</dbReference>
<keyword evidence="2" id="KW-0808">Transferase</keyword>
<dbReference type="CDD" id="cd04301">
    <property type="entry name" value="NAT_SF"/>
    <property type="match status" value="1"/>
</dbReference>
<dbReference type="Gene3D" id="3.40.630.30">
    <property type="match status" value="1"/>
</dbReference>
<dbReference type="EMBL" id="CP048620">
    <property type="protein sequence ID" value="QPJ64492.1"/>
    <property type="molecule type" value="Genomic_DNA"/>
</dbReference>
<gene>
    <name evidence="2" type="ORF">G3M78_03395</name>
</gene>
<dbReference type="InterPro" id="IPR000182">
    <property type="entry name" value="GNAT_dom"/>
</dbReference>
<proteinExistence type="predicted"/>